<protein>
    <recommendedName>
        <fullName evidence="3">Serine protease</fullName>
    </recommendedName>
</protein>
<evidence type="ECO:0000313" key="2">
    <source>
        <dbReference type="Proteomes" id="UP001445335"/>
    </source>
</evidence>
<dbReference type="InterPro" id="IPR009003">
    <property type="entry name" value="Peptidase_S1_PA"/>
</dbReference>
<keyword evidence="2" id="KW-1185">Reference proteome</keyword>
<sequence>MPVPGQAETAPVLRVASIVQGLPDTLHRVKAAERRRRLLGSGRRLAQAAPARKVGFCTRSVRCYPEYNQTAAAVIDIYAINLSLGPMALCTGMIINAPMNRTLLVFNYEAPCGAKKTPPIVNVIQGAVLKFYDSHGDVLLLEVPNVIPDQYQVYELGYDASKDAVPKNGFSIHHPAGNIAHVKWGEGATEGGSSGSPLIDADTGKVVGVLTGGFSNCLQPTTPDYYGRLSAAWQGGLDHYLSTDPPADLVTEVAYTLSHYYLSDAPRPGETIRMNMTVNGMEPDNTWDVTPHLAFSATNDSFTAGDSCRRNITVFLTNVDSSKFKAVDMIRFLVIFELTSDINPNYKHIHMLKGIGQHSLGPWTQYQPIG</sequence>
<dbReference type="Proteomes" id="UP001445335">
    <property type="component" value="Unassembled WGS sequence"/>
</dbReference>
<dbReference type="Gene3D" id="2.40.10.10">
    <property type="entry name" value="Trypsin-like serine proteases"/>
    <property type="match status" value="2"/>
</dbReference>
<proteinExistence type="predicted"/>
<evidence type="ECO:0008006" key="3">
    <source>
        <dbReference type="Google" id="ProtNLM"/>
    </source>
</evidence>
<gene>
    <name evidence="1" type="ORF">WJX81_000295</name>
</gene>
<organism evidence="1 2">
    <name type="scientific">Elliptochloris bilobata</name>
    <dbReference type="NCBI Taxonomy" id="381761"/>
    <lineage>
        <taxon>Eukaryota</taxon>
        <taxon>Viridiplantae</taxon>
        <taxon>Chlorophyta</taxon>
        <taxon>core chlorophytes</taxon>
        <taxon>Trebouxiophyceae</taxon>
        <taxon>Trebouxiophyceae incertae sedis</taxon>
        <taxon>Elliptochloris clade</taxon>
        <taxon>Elliptochloris</taxon>
    </lineage>
</organism>
<accession>A0AAW1RK77</accession>
<dbReference type="SUPFAM" id="SSF50494">
    <property type="entry name" value="Trypsin-like serine proteases"/>
    <property type="match status" value="1"/>
</dbReference>
<dbReference type="AlphaFoldDB" id="A0AAW1RK77"/>
<reference evidence="1 2" key="1">
    <citation type="journal article" date="2024" name="Nat. Commun.">
        <title>Phylogenomics reveals the evolutionary origins of lichenization in chlorophyte algae.</title>
        <authorList>
            <person name="Puginier C."/>
            <person name="Libourel C."/>
            <person name="Otte J."/>
            <person name="Skaloud P."/>
            <person name="Haon M."/>
            <person name="Grisel S."/>
            <person name="Petersen M."/>
            <person name="Berrin J.G."/>
            <person name="Delaux P.M."/>
            <person name="Dal Grande F."/>
            <person name="Keller J."/>
        </authorList>
    </citation>
    <scope>NUCLEOTIDE SEQUENCE [LARGE SCALE GENOMIC DNA]</scope>
    <source>
        <strain evidence="1 2">SAG 245.80</strain>
    </source>
</reference>
<dbReference type="InterPro" id="IPR043504">
    <property type="entry name" value="Peptidase_S1_PA_chymotrypsin"/>
</dbReference>
<dbReference type="EMBL" id="JALJOU010000033">
    <property type="protein sequence ID" value="KAK9834127.1"/>
    <property type="molecule type" value="Genomic_DNA"/>
</dbReference>
<comment type="caution">
    <text evidence="1">The sequence shown here is derived from an EMBL/GenBank/DDBJ whole genome shotgun (WGS) entry which is preliminary data.</text>
</comment>
<name>A0AAW1RK77_9CHLO</name>
<evidence type="ECO:0000313" key="1">
    <source>
        <dbReference type="EMBL" id="KAK9834127.1"/>
    </source>
</evidence>